<keyword evidence="5" id="KW-0325">Glycoprotein</keyword>
<evidence type="ECO:0000256" key="2">
    <source>
        <dbReference type="ARBA" id="ARBA00022729"/>
    </source>
</evidence>
<evidence type="ECO:0000256" key="1">
    <source>
        <dbReference type="ARBA" id="ARBA00022669"/>
    </source>
</evidence>
<evidence type="ECO:0000256" key="4">
    <source>
        <dbReference type="ARBA" id="ARBA00023157"/>
    </source>
</evidence>
<dbReference type="Gene3D" id="2.170.140.10">
    <property type="entry name" value="Chitin binding domain"/>
    <property type="match status" value="1"/>
</dbReference>
<dbReference type="EnsemblMetazoa" id="AMAM007171-RA">
    <property type="protein sequence ID" value="AMAM007171-PA"/>
    <property type="gene ID" value="AMAM007171"/>
</dbReference>
<dbReference type="InterPro" id="IPR002557">
    <property type="entry name" value="Chitin-bd_dom"/>
</dbReference>
<feature type="compositionally biased region" description="Low complexity" evidence="6">
    <location>
        <begin position="30"/>
        <end position="40"/>
    </location>
</feature>
<evidence type="ECO:0000259" key="7">
    <source>
        <dbReference type="PROSITE" id="PS50940"/>
    </source>
</evidence>
<name>A0A182SHY4_9DIPT</name>
<keyword evidence="2" id="KW-0732">Signal</keyword>
<keyword evidence="9" id="KW-1185">Reference proteome</keyword>
<dbReference type="SUPFAM" id="SSF57625">
    <property type="entry name" value="Invertebrate chitin-binding proteins"/>
    <property type="match status" value="1"/>
</dbReference>
<keyword evidence="4" id="KW-1015">Disulfide bond</keyword>
<dbReference type="InterPro" id="IPR051940">
    <property type="entry name" value="Chitin_bind-dev_reg"/>
</dbReference>
<dbReference type="PANTHER" id="PTHR23301">
    <property type="entry name" value="CHITIN BINDING PERITROPHIN-A"/>
    <property type="match status" value="1"/>
</dbReference>
<dbReference type="AlphaFoldDB" id="A0A182SHY4"/>
<evidence type="ECO:0000256" key="3">
    <source>
        <dbReference type="ARBA" id="ARBA00022737"/>
    </source>
</evidence>
<dbReference type="GO" id="GO:0008061">
    <property type="term" value="F:chitin binding"/>
    <property type="evidence" value="ECO:0007669"/>
    <property type="project" value="UniProtKB-KW"/>
</dbReference>
<protein>
    <recommendedName>
        <fullName evidence="7">Chitin-binding type-2 domain-containing protein</fullName>
    </recommendedName>
</protein>
<keyword evidence="1" id="KW-0147">Chitin-binding</keyword>
<accession>A0A182SHY4</accession>
<reference evidence="9" key="1">
    <citation type="submission" date="2013-09" db="EMBL/GenBank/DDBJ databases">
        <title>The Genome Sequence of Anopheles maculatus species B.</title>
        <authorList>
            <consortium name="The Broad Institute Genomics Platform"/>
            <person name="Neafsey D.E."/>
            <person name="Besansky N."/>
            <person name="Howell P."/>
            <person name="Walton C."/>
            <person name="Young S.K."/>
            <person name="Zeng Q."/>
            <person name="Gargeya S."/>
            <person name="Fitzgerald M."/>
            <person name="Haas B."/>
            <person name="Abouelleil A."/>
            <person name="Allen A.W."/>
            <person name="Alvarado L."/>
            <person name="Arachchi H.M."/>
            <person name="Berlin A.M."/>
            <person name="Chapman S.B."/>
            <person name="Gainer-Dewar J."/>
            <person name="Goldberg J."/>
            <person name="Griggs A."/>
            <person name="Gujja S."/>
            <person name="Hansen M."/>
            <person name="Howarth C."/>
            <person name="Imamovic A."/>
            <person name="Ireland A."/>
            <person name="Larimer J."/>
            <person name="McCowan C."/>
            <person name="Murphy C."/>
            <person name="Pearson M."/>
            <person name="Poon T.W."/>
            <person name="Priest M."/>
            <person name="Roberts A."/>
            <person name="Saif S."/>
            <person name="Shea T."/>
            <person name="Sisk P."/>
            <person name="Sykes S."/>
            <person name="Wortman J."/>
            <person name="Nusbaum C."/>
            <person name="Birren B."/>
        </authorList>
    </citation>
    <scope>NUCLEOTIDE SEQUENCE [LARGE SCALE GENOMIC DNA]</scope>
    <source>
        <strain evidence="9">maculatus3</strain>
    </source>
</reference>
<reference evidence="8" key="2">
    <citation type="submission" date="2020-05" db="UniProtKB">
        <authorList>
            <consortium name="EnsemblMetazoa"/>
        </authorList>
    </citation>
    <scope>IDENTIFICATION</scope>
    <source>
        <strain evidence="8">maculatus3</strain>
    </source>
</reference>
<dbReference type="VEuPathDB" id="VectorBase:AMAM007171"/>
<organism evidence="8 9">
    <name type="scientific">Anopheles maculatus</name>
    <dbReference type="NCBI Taxonomy" id="74869"/>
    <lineage>
        <taxon>Eukaryota</taxon>
        <taxon>Metazoa</taxon>
        <taxon>Ecdysozoa</taxon>
        <taxon>Arthropoda</taxon>
        <taxon>Hexapoda</taxon>
        <taxon>Insecta</taxon>
        <taxon>Pterygota</taxon>
        <taxon>Neoptera</taxon>
        <taxon>Endopterygota</taxon>
        <taxon>Diptera</taxon>
        <taxon>Nematocera</taxon>
        <taxon>Culicoidea</taxon>
        <taxon>Culicidae</taxon>
        <taxon>Anophelinae</taxon>
        <taxon>Anopheles</taxon>
        <taxon>Anopheles maculatus group</taxon>
    </lineage>
</organism>
<feature type="domain" description="Chitin-binding type-2" evidence="7">
    <location>
        <begin position="52"/>
        <end position="112"/>
    </location>
</feature>
<proteinExistence type="predicted"/>
<dbReference type="Pfam" id="PF01607">
    <property type="entry name" value="CBM_14"/>
    <property type="match status" value="1"/>
</dbReference>
<feature type="region of interest" description="Disordered" evidence="6">
    <location>
        <begin position="23"/>
        <end position="57"/>
    </location>
</feature>
<evidence type="ECO:0000256" key="6">
    <source>
        <dbReference type="SAM" id="MobiDB-lite"/>
    </source>
</evidence>
<dbReference type="InterPro" id="IPR036508">
    <property type="entry name" value="Chitin-bd_dom_sf"/>
</dbReference>
<evidence type="ECO:0000313" key="8">
    <source>
        <dbReference type="EnsemblMetazoa" id="AMAM007171-PA"/>
    </source>
</evidence>
<dbReference type="Proteomes" id="UP000075901">
    <property type="component" value="Unassembled WGS sequence"/>
</dbReference>
<evidence type="ECO:0000313" key="9">
    <source>
        <dbReference type="Proteomes" id="UP000075901"/>
    </source>
</evidence>
<evidence type="ECO:0000256" key="5">
    <source>
        <dbReference type="ARBA" id="ARBA00023180"/>
    </source>
</evidence>
<dbReference type="PANTHER" id="PTHR23301:SF0">
    <property type="entry name" value="CHITIN-BINDING TYPE-2 DOMAIN-CONTAINING PROTEIN-RELATED"/>
    <property type="match status" value="1"/>
</dbReference>
<dbReference type="GO" id="GO:0005576">
    <property type="term" value="C:extracellular region"/>
    <property type="evidence" value="ECO:0007669"/>
    <property type="project" value="InterPro"/>
</dbReference>
<dbReference type="SMART" id="SM00494">
    <property type="entry name" value="ChtBD2"/>
    <property type="match status" value="1"/>
</dbReference>
<dbReference type="PROSITE" id="PS50940">
    <property type="entry name" value="CHIT_BIND_II"/>
    <property type="match status" value="1"/>
</dbReference>
<keyword evidence="3" id="KW-0677">Repeat</keyword>
<sequence length="113" mass="12517">MLFNAEQEICDFPENVDCGSVPLPPDFEQSSTVTSETATTTEEETTESPSTTHTCPAIDDPVSPMYLPKVDDCSSYIMCYHGNPLIMQCPNGLEWNAANSRCDFPENAKCQVW</sequence>